<proteinExistence type="predicted"/>
<dbReference type="Pfam" id="PF13030">
    <property type="entry name" value="DUF3891"/>
    <property type="match status" value="1"/>
</dbReference>
<sequence>MLHRQTPTEIIAIAQPTHAWIAGCLAQAWGNEDFGYFTPREEVCLGAAIHDIGWVFWEDKPTLNPQTGYPHNFMELPSEISVKIWSGVKHLTLSYGRYAALLISLHGTGLFERFRKWENSPESTQLVKEYLQQEYAFQEQLINHLKNDTYYANYAIPEAIHRNRNLVAIWDSLSLALCMGVQEERQFDGIPTALGETTLTLVPLDDKFEKVKVSPWAFDRDEVKLNYDGRVLRNRFTDETQMRQALANAEWVNMSTVLIPM</sequence>
<dbReference type="EMBL" id="JTJC03000003">
    <property type="protein sequence ID" value="NHC35687.1"/>
    <property type="molecule type" value="Genomic_DNA"/>
</dbReference>
<name>A0A9X5I5P9_9CYAN</name>
<dbReference type="RefSeq" id="WP_039713350.1">
    <property type="nucleotide sequence ID" value="NZ_JTJC03000003.1"/>
</dbReference>
<evidence type="ECO:0000313" key="1">
    <source>
        <dbReference type="EMBL" id="NHC35687.1"/>
    </source>
</evidence>
<reference evidence="1 2" key="1">
    <citation type="journal article" date="2015" name="Genome Announc.">
        <title>Draft Genome Sequence of the Terrestrial Cyanobacterium Scytonema millei VB511283, Isolated from Eastern India.</title>
        <authorList>
            <person name="Sen D."/>
            <person name="Chandrababunaidu M.M."/>
            <person name="Singh D."/>
            <person name="Sanghi N."/>
            <person name="Ghorai A."/>
            <person name="Mishra G.P."/>
            <person name="Madduluri M."/>
            <person name="Adhikary S.P."/>
            <person name="Tripathy S."/>
        </authorList>
    </citation>
    <scope>NUCLEOTIDE SEQUENCE [LARGE SCALE GENOMIC DNA]</scope>
    <source>
        <strain evidence="1 2">VB511283</strain>
    </source>
</reference>
<gene>
    <name evidence="1" type="ORF">QH73_0013630</name>
</gene>
<accession>A0A9X5I5P9</accession>
<dbReference type="Proteomes" id="UP000031532">
    <property type="component" value="Unassembled WGS sequence"/>
</dbReference>
<evidence type="ECO:0000313" key="2">
    <source>
        <dbReference type="Proteomes" id="UP000031532"/>
    </source>
</evidence>
<dbReference type="OrthoDB" id="190426at2"/>
<keyword evidence="2" id="KW-1185">Reference proteome</keyword>
<protein>
    <submittedName>
        <fullName evidence="1">DUF3891 family protein</fullName>
    </submittedName>
</protein>
<organism evidence="1 2">
    <name type="scientific">Scytonema millei VB511283</name>
    <dbReference type="NCBI Taxonomy" id="1245923"/>
    <lineage>
        <taxon>Bacteria</taxon>
        <taxon>Bacillati</taxon>
        <taxon>Cyanobacteriota</taxon>
        <taxon>Cyanophyceae</taxon>
        <taxon>Nostocales</taxon>
        <taxon>Scytonemataceae</taxon>
        <taxon>Scytonema</taxon>
    </lineage>
</organism>
<comment type="caution">
    <text evidence="1">The sequence shown here is derived from an EMBL/GenBank/DDBJ whole genome shotgun (WGS) entry which is preliminary data.</text>
</comment>
<dbReference type="AlphaFoldDB" id="A0A9X5I5P9"/>
<dbReference type="InterPro" id="IPR024992">
    <property type="entry name" value="DUF3891"/>
</dbReference>
<dbReference type="PROSITE" id="PS51257">
    <property type="entry name" value="PROKAR_LIPOPROTEIN"/>
    <property type="match status" value="1"/>
</dbReference>